<dbReference type="Pfam" id="PF06580">
    <property type="entry name" value="His_kinase"/>
    <property type="match status" value="1"/>
</dbReference>
<dbReference type="Gene3D" id="3.30.565.10">
    <property type="entry name" value="Histidine kinase-like ATPase, C-terminal domain"/>
    <property type="match status" value="1"/>
</dbReference>
<proteinExistence type="predicted"/>
<reference evidence="3" key="1">
    <citation type="submission" date="2016-04" db="EMBL/GenBank/DDBJ databases">
        <authorList>
            <person name="Evans L.H."/>
            <person name="Alamgir A."/>
            <person name="Owens N."/>
            <person name="Weber N.D."/>
            <person name="Virtaneva K."/>
            <person name="Barbian K."/>
            <person name="Babar A."/>
            <person name="Rosenke K."/>
        </authorList>
    </citation>
    <scope>NUCLEOTIDE SEQUENCE</scope>
    <source>
        <strain evidence="3">86-1</strain>
    </source>
</reference>
<dbReference type="RefSeq" id="WP_296942173.1">
    <property type="nucleotide sequence ID" value="NZ_LT599032.1"/>
</dbReference>
<feature type="domain" description="Signal transduction histidine kinase internal region" evidence="2">
    <location>
        <begin position="157"/>
        <end position="235"/>
    </location>
</feature>
<evidence type="ECO:0000256" key="1">
    <source>
        <dbReference type="SAM" id="Phobius"/>
    </source>
</evidence>
<dbReference type="InterPro" id="IPR050640">
    <property type="entry name" value="Bact_2-comp_sensor_kinase"/>
</dbReference>
<feature type="transmembrane region" description="Helical" evidence="1">
    <location>
        <begin position="75"/>
        <end position="98"/>
    </location>
</feature>
<dbReference type="PANTHER" id="PTHR34220">
    <property type="entry name" value="SENSOR HISTIDINE KINASE YPDA"/>
    <property type="match status" value="1"/>
</dbReference>
<dbReference type="GO" id="GO:0000155">
    <property type="term" value="F:phosphorelay sensor kinase activity"/>
    <property type="evidence" value="ECO:0007669"/>
    <property type="project" value="InterPro"/>
</dbReference>
<protein>
    <recommendedName>
        <fullName evidence="2">Signal transduction histidine kinase internal region domain-containing protein</fullName>
    </recommendedName>
</protein>
<dbReference type="SUPFAM" id="SSF55874">
    <property type="entry name" value="ATPase domain of HSP90 chaperone/DNA topoisomerase II/histidine kinase"/>
    <property type="match status" value="1"/>
</dbReference>
<feature type="transmembrane region" description="Helical" evidence="1">
    <location>
        <begin position="45"/>
        <end position="63"/>
    </location>
</feature>
<name>A0A212JT48_9BACT</name>
<dbReference type="GO" id="GO:0016020">
    <property type="term" value="C:membrane"/>
    <property type="evidence" value="ECO:0007669"/>
    <property type="project" value="InterPro"/>
</dbReference>
<dbReference type="AlphaFoldDB" id="A0A212JT48"/>
<feature type="transmembrane region" description="Helical" evidence="1">
    <location>
        <begin position="7"/>
        <end position="25"/>
    </location>
</feature>
<organism evidence="3">
    <name type="scientific">uncultured Dysgonomonas sp</name>
    <dbReference type="NCBI Taxonomy" id="206096"/>
    <lineage>
        <taxon>Bacteria</taxon>
        <taxon>Pseudomonadati</taxon>
        <taxon>Bacteroidota</taxon>
        <taxon>Bacteroidia</taxon>
        <taxon>Bacteroidales</taxon>
        <taxon>Dysgonomonadaceae</taxon>
        <taxon>Dysgonomonas</taxon>
        <taxon>environmental samples</taxon>
    </lineage>
</organism>
<dbReference type="InterPro" id="IPR010559">
    <property type="entry name" value="Sig_transdc_His_kin_internal"/>
</dbReference>
<dbReference type="EMBL" id="FLUM01000003">
    <property type="protein sequence ID" value="SBW02634.1"/>
    <property type="molecule type" value="Genomic_DNA"/>
</dbReference>
<evidence type="ECO:0000259" key="2">
    <source>
        <dbReference type="Pfam" id="PF06580"/>
    </source>
</evidence>
<accession>A0A212JT48</accession>
<evidence type="ECO:0000313" key="3">
    <source>
        <dbReference type="EMBL" id="SBW02634.1"/>
    </source>
</evidence>
<gene>
    <name evidence="3" type="ORF">KL86DYS1_30363</name>
</gene>
<dbReference type="InterPro" id="IPR036890">
    <property type="entry name" value="HATPase_C_sf"/>
</dbReference>
<dbReference type="PANTHER" id="PTHR34220:SF7">
    <property type="entry name" value="SENSOR HISTIDINE KINASE YPDA"/>
    <property type="match status" value="1"/>
</dbReference>
<feature type="transmembrane region" description="Helical" evidence="1">
    <location>
        <begin position="110"/>
        <end position="131"/>
    </location>
</feature>
<keyword evidence="1" id="KW-0472">Membrane</keyword>
<keyword evidence="1" id="KW-0812">Transmembrane</keyword>
<sequence>MNSILRRIFPFLYGIVMFAAVRIITDIPKDESLWGDQRSTHIFSQLSSIISCYLFDLICRFYFKKKEKPAQNSLSILKEYGVVCLCMFIFLNVHMYIWSHLGFVFLGNGLADYVIANVIYIPLFLIYYAIIRSDVTYKYHREQESQLEKVKTMQLETELKFLKAQYHPHFLFNALNTVYFQVHDENNTAKQTIELLSDLLRYQLYDKNQKVDISHEIEYLDSYIRFQRLRMSDRLVLKYYFDPLLSTQKIHPLLFQPLLENAFKYVGGEYRISIDLLLSDNKISLTVKNSVASITVPNNRQREGIGIENLKRRLEILYPGKFSLDITNKDNIFSVTLVIIPD</sequence>
<keyword evidence="1" id="KW-1133">Transmembrane helix</keyword>